<name>A0A8T0FKX5_ARGBR</name>
<dbReference type="OMA" id="PTHELDQ"/>
<feature type="compositionally biased region" description="Low complexity" evidence="1">
    <location>
        <begin position="257"/>
        <end position="270"/>
    </location>
</feature>
<dbReference type="OrthoDB" id="6434447at2759"/>
<dbReference type="EMBL" id="JABXBU010000003">
    <property type="protein sequence ID" value="KAF8791857.1"/>
    <property type="molecule type" value="Genomic_DNA"/>
</dbReference>
<dbReference type="AlphaFoldDB" id="A0A8T0FKX5"/>
<feature type="compositionally biased region" description="Basic and acidic residues" evidence="1">
    <location>
        <begin position="218"/>
        <end position="235"/>
    </location>
</feature>
<evidence type="ECO:0000313" key="2">
    <source>
        <dbReference type="EMBL" id="KAF8791857.1"/>
    </source>
</evidence>
<reference evidence="2" key="1">
    <citation type="journal article" date="2020" name="bioRxiv">
        <title>Chromosome-level reference genome of the European wasp spider Argiope bruennichi: a resource for studies on range expansion and evolutionary adaptation.</title>
        <authorList>
            <person name="Sheffer M.M."/>
            <person name="Hoppe A."/>
            <person name="Krehenwinkel H."/>
            <person name="Uhl G."/>
            <person name="Kuss A.W."/>
            <person name="Jensen L."/>
            <person name="Jensen C."/>
            <person name="Gillespie R.G."/>
            <person name="Hoff K.J."/>
            <person name="Prost S."/>
        </authorList>
    </citation>
    <scope>NUCLEOTIDE SEQUENCE</scope>
</reference>
<accession>A0A8T0FKX5</accession>
<gene>
    <name evidence="2" type="ORF">HNY73_003527</name>
</gene>
<dbReference type="Proteomes" id="UP000807504">
    <property type="component" value="Unassembled WGS sequence"/>
</dbReference>
<feature type="compositionally biased region" description="Low complexity" evidence="1">
    <location>
        <begin position="278"/>
        <end position="309"/>
    </location>
</feature>
<feature type="region of interest" description="Disordered" evidence="1">
    <location>
        <begin position="149"/>
        <end position="173"/>
    </location>
</feature>
<protein>
    <submittedName>
        <fullName evidence="2">Uncharacterized protein</fullName>
    </submittedName>
</protein>
<comment type="caution">
    <text evidence="2">The sequence shown here is derived from an EMBL/GenBank/DDBJ whole genome shotgun (WGS) entry which is preliminary data.</text>
</comment>
<feature type="region of interest" description="Disordered" evidence="1">
    <location>
        <begin position="216"/>
        <end position="401"/>
    </location>
</feature>
<evidence type="ECO:0000256" key="1">
    <source>
        <dbReference type="SAM" id="MobiDB-lite"/>
    </source>
</evidence>
<keyword evidence="3" id="KW-1185">Reference proteome</keyword>
<proteinExistence type="predicted"/>
<evidence type="ECO:0000313" key="3">
    <source>
        <dbReference type="Proteomes" id="UP000807504"/>
    </source>
</evidence>
<feature type="compositionally biased region" description="Acidic residues" evidence="1">
    <location>
        <begin position="312"/>
        <end position="401"/>
    </location>
</feature>
<organism evidence="2 3">
    <name type="scientific">Argiope bruennichi</name>
    <name type="common">Wasp spider</name>
    <name type="synonym">Aranea bruennichi</name>
    <dbReference type="NCBI Taxonomy" id="94029"/>
    <lineage>
        <taxon>Eukaryota</taxon>
        <taxon>Metazoa</taxon>
        <taxon>Ecdysozoa</taxon>
        <taxon>Arthropoda</taxon>
        <taxon>Chelicerata</taxon>
        <taxon>Arachnida</taxon>
        <taxon>Araneae</taxon>
        <taxon>Araneomorphae</taxon>
        <taxon>Entelegynae</taxon>
        <taxon>Araneoidea</taxon>
        <taxon>Araneidae</taxon>
        <taxon>Argiope</taxon>
    </lineage>
</organism>
<reference evidence="2" key="2">
    <citation type="submission" date="2020-06" db="EMBL/GenBank/DDBJ databases">
        <authorList>
            <person name="Sheffer M."/>
        </authorList>
    </citation>
    <scope>NUCLEOTIDE SEQUENCE</scope>
</reference>
<sequence>MATDAKRNKFLYLERERLTRYQHQHRGLSFLKLWLPPITDRDVNIIGLNNHIYKGKIPTAPLDKLPPEVDPKSIDEEQLYKEIRDMRFPVAPPLEPLGPTRRVGGVYTTAKRMAFAPVQISLADDKTQMPLLGKDGKIYQGRTKRAPTHELDQRLKGTKRPVKTPAQYESDRGTVKPTVVSLYVDGKPPSERKPHVPIIQMPCADLNKLIKSMGIKSPEQEKDATKTEQTEKQSAEEAEQEAGSKSTEAEESEGESSGEFASFESIGETGEASEIEETSTTTGTEASSEMTIEETSTTTGTEASSEITEPVSEGEEIEEADIPEPEPEEEESDIPEPEPEEEEADIPEPEPEEEEADIPEPEPEEEADIPEPEPEEEEADIPEPEPEEEEPEDLELEPEEM</sequence>